<evidence type="ECO:0000313" key="1">
    <source>
        <dbReference type="EMBL" id="PRD46746.1"/>
    </source>
</evidence>
<dbReference type="EMBL" id="PVBQ01000011">
    <property type="protein sequence ID" value="PRD46746.1"/>
    <property type="molecule type" value="Genomic_DNA"/>
</dbReference>
<gene>
    <name evidence="1" type="ORF">C5745_14180</name>
</gene>
<sequence>MSILKITASDWEVLKIKLSRKYNHLSDDDLIYTPGEEEVLVTRLAKRLRRDKEYITFTLAKELSNLESNRL</sequence>
<proteinExistence type="predicted"/>
<keyword evidence="2" id="KW-1185">Reference proteome</keyword>
<dbReference type="RefSeq" id="WP_105717663.1">
    <property type="nucleotide sequence ID" value="NZ_PVBQ01000011.1"/>
</dbReference>
<dbReference type="Proteomes" id="UP000239711">
    <property type="component" value="Unassembled WGS sequence"/>
</dbReference>
<name>A0A2S9J1T3_9SPHI</name>
<accession>A0A2S9J1T3</accession>
<protein>
    <recommendedName>
        <fullName evidence="3">General stress protein CsbD</fullName>
    </recommendedName>
</protein>
<evidence type="ECO:0000313" key="2">
    <source>
        <dbReference type="Proteomes" id="UP000239711"/>
    </source>
</evidence>
<reference evidence="1 2" key="1">
    <citation type="submission" date="2018-02" db="EMBL/GenBank/DDBJ databases">
        <title>The draft genome of Sphingobacterium sp. 5JN-11.</title>
        <authorList>
            <person name="Liu L."/>
            <person name="Li L."/>
            <person name="Liang L."/>
            <person name="Zhang X."/>
            <person name="Wang T."/>
        </authorList>
    </citation>
    <scope>NUCLEOTIDE SEQUENCE [LARGE SCALE GENOMIC DNA]</scope>
    <source>
        <strain evidence="1 2">5JN-11</strain>
    </source>
</reference>
<dbReference type="OrthoDB" id="770226at2"/>
<comment type="caution">
    <text evidence="1">The sequence shown here is derived from an EMBL/GenBank/DDBJ whole genome shotgun (WGS) entry which is preliminary data.</text>
</comment>
<organism evidence="1 2">
    <name type="scientific">Sphingobacterium haloxyli</name>
    <dbReference type="NCBI Taxonomy" id="2100533"/>
    <lineage>
        <taxon>Bacteria</taxon>
        <taxon>Pseudomonadati</taxon>
        <taxon>Bacteroidota</taxon>
        <taxon>Sphingobacteriia</taxon>
        <taxon>Sphingobacteriales</taxon>
        <taxon>Sphingobacteriaceae</taxon>
        <taxon>Sphingobacterium</taxon>
    </lineage>
</organism>
<evidence type="ECO:0008006" key="3">
    <source>
        <dbReference type="Google" id="ProtNLM"/>
    </source>
</evidence>
<dbReference type="AlphaFoldDB" id="A0A2S9J1T3"/>